<sequence length="84" mass="9666">LFSPQMSIWVCSSGQRVEIFIPFLGKCRPPLWRCCQTCTLRSWPGKASESWNVAVSLRLPRYRGWLVRRVCGLVAAWGWKIPAD</sequence>
<name>A0A850XAZ3_PIACA</name>
<keyword evidence="2" id="KW-1185">Reference proteome</keyword>
<reference evidence="1" key="1">
    <citation type="submission" date="2019-09" db="EMBL/GenBank/DDBJ databases">
        <title>Bird 10,000 Genomes (B10K) Project - Family phase.</title>
        <authorList>
            <person name="Zhang G."/>
        </authorList>
    </citation>
    <scope>NUCLEOTIDE SEQUENCE</scope>
    <source>
        <strain evidence="1">B10K-DU-008-47</strain>
        <tissue evidence="1">Mixed tissue sample</tissue>
    </source>
</reference>
<organism evidence="1 2">
    <name type="scientific">Piaya cayana</name>
    <name type="common">Common squirrel cuckoo</name>
    <dbReference type="NCBI Taxonomy" id="33601"/>
    <lineage>
        <taxon>Eukaryota</taxon>
        <taxon>Metazoa</taxon>
        <taxon>Chordata</taxon>
        <taxon>Craniata</taxon>
        <taxon>Vertebrata</taxon>
        <taxon>Euteleostomi</taxon>
        <taxon>Archelosauria</taxon>
        <taxon>Archosauria</taxon>
        <taxon>Dinosauria</taxon>
        <taxon>Saurischia</taxon>
        <taxon>Theropoda</taxon>
        <taxon>Coelurosauria</taxon>
        <taxon>Aves</taxon>
        <taxon>Neognathae</taxon>
        <taxon>Neoaves</taxon>
        <taxon>Otidimorphae</taxon>
        <taxon>Cuculiformes</taxon>
        <taxon>Coccyzidae</taxon>
        <taxon>Piaya</taxon>
    </lineage>
</organism>
<evidence type="ECO:0000313" key="2">
    <source>
        <dbReference type="Proteomes" id="UP000653271"/>
    </source>
</evidence>
<keyword evidence="1" id="KW-0012">Acyltransferase</keyword>
<dbReference type="GO" id="GO:0016746">
    <property type="term" value="F:acyltransferase activity"/>
    <property type="evidence" value="ECO:0007669"/>
    <property type="project" value="UniProtKB-KW"/>
</dbReference>
<evidence type="ECO:0000313" key="1">
    <source>
        <dbReference type="EMBL" id="NWH79490.1"/>
    </source>
</evidence>
<dbReference type="OrthoDB" id="5962536at2759"/>
<feature type="non-terminal residue" evidence="1">
    <location>
        <position position="1"/>
    </location>
</feature>
<keyword evidence="1" id="KW-0808">Transferase</keyword>
<dbReference type="AlphaFoldDB" id="A0A850XAZ3"/>
<gene>
    <name evidence="1" type="primary">Gpat2</name>
    <name evidence="1" type="ORF">PIACAY_R14921</name>
</gene>
<protein>
    <submittedName>
        <fullName evidence="1">GPAT2 acyltransferase</fullName>
    </submittedName>
</protein>
<feature type="non-terminal residue" evidence="1">
    <location>
        <position position="84"/>
    </location>
</feature>
<proteinExistence type="predicted"/>
<accession>A0A850XAZ3</accession>
<dbReference type="Proteomes" id="UP000653271">
    <property type="component" value="Unassembled WGS sequence"/>
</dbReference>
<dbReference type="EMBL" id="WAAB01019611">
    <property type="protein sequence ID" value="NWH79490.1"/>
    <property type="molecule type" value="Genomic_DNA"/>
</dbReference>
<comment type="caution">
    <text evidence="1">The sequence shown here is derived from an EMBL/GenBank/DDBJ whole genome shotgun (WGS) entry which is preliminary data.</text>
</comment>